<dbReference type="GO" id="GO:0031902">
    <property type="term" value="C:late endosome membrane"/>
    <property type="evidence" value="ECO:0007669"/>
    <property type="project" value="UniProtKB-SubCell"/>
</dbReference>
<evidence type="ECO:0000256" key="5">
    <source>
        <dbReference type="ARBA" id="ARBA00004556"/>
    </source>
</evidence>
<keyword evidence="10" id="KW-1000">Mitochondrion outer membrane</keyword>
<feature type="domain" description="CRIM" evidence="16">
    <location>
        <begin position="95"/>
        <end position="231"/>
    </location>
</feature>
<comment type="similarity">
    <text evidence="7">Belongs to the SIN1 family.</text>
</comment>
<gene>
    <name evidence="18" type="ORF">TRIADDRAFT_52453</name>
</gene>
<dbReference type="GO" id="GO:0005886">
    <property type="term" value="C:plasma membrane"/>
    <property type="evidence" value="ECO:0000318"/>
    <property type="project" value="GO_Central"/>
</dbReference>
<evidence type="ECO:0000256" key="12">
    <source>
        <dbReference type="ARBA" id="ARBA00023128"/>
    </source>
</evidence>
<dbReference type="RefSeq" id="XP_002108944.1">
    <property type="nucleotide sequence ID" value="XM_002108908.1"/>
</dbReference>
<evidence type="ECO:0000259" key="17">
    <source>
        <dbReference type="Pfam" id="PF25322"/>
    </source>
</evidence>
<dbReference type="CTD" id="6749425"/>
<evidence type="ECO:0000259" key="16">
    <source>
        <dbReference type="Pfam" id="PF16978"/>
    </source>
</evidence>
<evidence type="ECO:0000256" key="3">
    <source>
        <dbReference type="ARBA" id="ARBA00004406"/>
    </source>
</evidence>
<keyword evidence="13" id="KW-0458">Lysosome</keyword>
<keyword evidence="10" id="KW-0472">Membrane</keyword>
<evidence type="ECO:0000256" key="11">
    <source>
        <dbReference type="ARBA" id="ARBA00023034"/>
    </source>
</evidence>
<protein>
    <recommendedName>
        <fullName evidence="8">Target of rapamycin complex 2 subunit MAPKAP1</fullName>
    </recommendedName>
    <alternativeName>
        <fullName evidence="15">Stress-activated map kinase-interacting protein 1</fullName>
    </alternativeName>
</protein>
<dbReference type="Pfam" id="PF16978">
    <property type="entry name" value="CRIM"/>
    <property type="match status" value="1"/>
</dbReference>
<dbReference type="FunCoup" id="B3RIM0">
    <property type="interactions" value="2385"/>
</dbReference>
<keyword evidence="19" id="KW-1185">Reference proteome</keyword>
<dbReference type="eggNOG" id="KOG3739">
    <property type="taxonomic scope" value="Eukaryota"/>
</dbReference>
<keyword evidence="12" id="KW-0496">Mitochondrion</keyword>
<accession>B3RIM0</accession>
<dbReference type="GO" id="GO:0031901">
    <property type="term" value="C:early endosome membrane"/>
    <property type="evidence" value="ECO:0007669"/>
    <property type="project" value="UniProtKB-SubCell"/>
</dbReference>
<dbReference type="GO" id="GO:0005789">
    <property type="term" value="C:endoplasmic reticulum membrane"/>
    <property type="evidence" value="ECO:0007669"/>
    <property type="project" value="UniProtKB-SubCell"/>
</dbReference>
<evidence type="ECO:0000256" key="10">
    <source>
        <dbReference type="ARBA" id="ARBA00022787"/>
    </source>
</evidence>
<dbReference type="InterPro" id="IPR008828">
    <property type="entry name" value="Sin1/Avo1"/>
</dbReference>
<proteinExistence type="inferred from homology"/>
<evidence type="ECO:0000256" key="4">
    <source>
        <dbReference type="ARBA" id="ARBA00004450"/>
    </source>
</evidence>
<dbReference type="PANTHER" id="PTHR13335:SF1">
    <property type="entry name" value="TARGET OF RAPAMYCIN COMPLEX 2 SUBUNIT MAPKAP1"/>
    <property type="match status" value="1"/>
</dbReference>
<evidence type="ECO:0000256" key="2">
    <source>
        <dbReference type="ARBA" id="ARBA00004395"/>
    </source>
</evidence>
<dbReference type="InParanoid" id="B3RIM0"/>
<dbReference type="InterPro" id="IPR031567">
    <property type="entry name" value="CRIM_dom"/>
</dbReference>
<dbReference type="HOGENOM" id="CLU_514767_0_0_1"/>
<sequence length="439" mass="49633">MALLDDADFIITHIRHSCVTSDDTGMSELVIVNEDDEIITKKAKKCITKLYNSSKEHKLKCRNVTWKDKPRDLSDDEMAEMFKKYDKPFKAPNQSILALLLEQVGNVDNPFKDYCKFDGEGNVGEAATKKINIYFTMLPEGENGIPMTIIVTGDNACVQDAIGLALWKYTNEGRKPPLKSNSAHGYALHIAEDDGEVDMDFPALDPKESIFRFGFTSLALVEKETPEEQKKKNIVVKVYLPFNGFSSVQVDRLDVPMKDILDKMMRKRRLKKTGPEYILEKKSEPRVTIDLSRTLESMGTLEFCLIRQNSKRSQDKEEDIAGTSSIQASLASHQYKVSFDIDLVVACEKIGEPNKHNNRQAFRIVRFSANTYKYTDFDGPTDITDEIVTKITNIIESRSGIYRKEYLDLAAERGEKAYKAKRGTSLSSLSISSIVNSLQ</sequence>
<dbReference type="OrthoDB" id="241990at2759"/>
<evidence type="ECO:0000256" key="7">
    <source>
        <dbReference type="ARBA" id="ARBA00009407"/>
    </source>
</evidence>
<dbReference type="EMBL" id="DS985241">
    <property type="protein sequence ID" value="EDV29742.1"/>
    <property type="molecule type" value="Genomic_DNA"/>
</dbReference>
<keyword evidence="9" id="KW-0967">Endosome</keyword>
<dbReference type="InterPro" id="IPR057339">
    <property type="entry name" value="RBD_SIN1"/>
</dbReference>
<dbReference type="GO" id="GO:0000139">
    <property type="term" value="C:Golgi membrane"/>
    <property type="evidence" value="ECO:0007669"/>
    <property type="project" value="UniProtKB-SubCell"/>
</dbReference>
<reference evidence="18 19" key="1">
    <citation type="journal article" date="2008" name="Nature">
        <title>The Trichoplax genome and the nature of placozoans.</title>
        <authorList>
            <person name="Srivastava M."/>
            <person name="Begovic E."/>
            <person name="Chapman J."/>
            <person name="Putnam N.H."/>
            <person name="Hellsten U."/>
            <person name="Kawashima T."/>
            <person name="Kuo A."/>
            <person name="Mitros T."/>
            <person name="Salamov A."/>
            <person name="Carpenter M.L."/>
            <person name="Signorovitch A.Y."/>
            <person name="Moreno M.A."/>
            <person name="Kamm K."/>
            <person name="Grimwood J."/>
            <person name="Schmutz J."/>
            <person name="Shapiro H."/>
            <person name="Grigoriev I.V."/>
            <person name="Buss L.W."/>
            <person name="Schierwater B."/>
            <person name="Dellaporta S.L."/>
            <person name="Rokhsar D.S."/>
        </authorList>
    </citation>
    <scope>NUCLEOTIDE SEQUENCE [LARGE SCALE GENOMIC DNA]</scope>
    <source>
        <strain evidence="18 19">Grell-BS-1999</strain>
    </source>
</reference>
<evidence type="ECO:0000256" key="9">
    <source>
        <dbReference type="ARBA" id="ARBA00022753"/>
    </source>
</evidence>
<dbReference type="AlphaFoldDB" id="B3RIM0"/>
<dbReference type="InterPro" id="IPR011993">
    <property type="entry name" value="PH-like_dom_sf"/>
</dbReference>
<evidence type="ECO:0000256" key="1">
    <source>
        <dbReference type="ARBA" id="ARBA00004220"/>
    </source>
</evidence>
<keyword evidence="11" id="KW-0333">Golgi apparatus</keyword>
<dbReference type="OMA" id="YPLIVCV"/>
<dbReference type="PhylomeDB" id="B3RIM0"/>
<dbReference type="GO" id="GO:0038203">
    <property type="term" value="P:TORC2 signaling"/>
    <property type="evidence" value="ECO:0000318"/>
    <property type="project" value="GO_Central"/>
</dbReference>
<organism evidence="18 19">
    <name type="scientific">Trichoplax adhaerens</name>
    <name type="common">Trichoplax reptans</name>
    <dbReference type="NCBI Taxonomy" id="10228"/>
    <lineage>
        <taxon>Eukaryota</taxon>
        <taxon>Metazoa</taxon>
        <taxon>Placozoa</taxon>
        <taxon>Uniplacotomia</taxon>
        <taxon>Trichoplacea</taxon>
        <taxon>Trichoplacidae</taxon>
        <taxon>Trichoplax</taxon>
    </lineage>
</organism>
<dbReference type="GO" id="GO:0005546">
    <property type="term" value="F:phosphatidylinositol-4,5-bisphosphate binding"/>
    <property type="evidence" value="ECO:0000318"/>
    <property type="project" value="GO_Central"/>
</dbReference>
<dbReference type="Gene3D" id="2.30.29.30">
    <property type="entry name" value="Pleckstrin-homology domain (PH domain)/Phosphotyrosine-binding domain (PTB)"/>
    <property type="match status" value="1"/>
</dbReference>
<evidence type="ECO:0000256" key="14">
    <source>
        <dbReference type="ARBA" id="ARBA00023765"/>
    </source>
</evidence>
<evidence type="ECO:0000313" key="19">
    <source>
        <dbReference type="Proteomes" id="UP000009022"/>
    </source>
</evidence>
<comment type="subcellular location">
    <subcellularLocation>
        <location evidence="5">Cytoplasm</location>
        <location evidence="5">Perinuclear region</location>
    </subcellularLocation>
    <subcellularLocation>
        <location evidence="1">Early endosome membrane</location>
        <topology evidence="1">Peripheral membrane protein</topology>
    </subcellularLocation>
    <subcellularLocation>
        <location evidence="3">Endoplasmic reticulum membrane</location>
        <topology evidence="3">Peripheral membrane protein</topology>
    </subcellularLocation>
    <subcellularLocation>
        <location evidence="2">Golgi apparatus membrane</location>
        <topology evidence="2">Peripheral membrane protein</topology>
    </subcellularLocation>
    <subcellularLocation>
        <location evidence="6">Late endosome membrane</location>
        <topology evidence="6">Peripheral membrane protein</topology>
    </subcellularLocation>
    <subcellularLocation>
        <location evidence="14">Lysosome membrane</location>
        <topology evidence="14">Peripheral membrane protein</topology>
    </subcellularLocation>
    <subcellularLocation>
        <location evidence="4">Mitochondrion outer membrane</location>
        <topology evidence="4">Peripheral membrane protein</topology>
    </subcellularLocation>
</comment>
<feature type="domain" description="Target of rapamycin complex 2 subunit MAPKAP1-like Ras-binding" evidence="17">
    <location>
        <begin position="244"/>
        <end position="307"/>
    </location>
</feature>
<dbReference type="KEGG" id="tad:TRIADDRAFT_52453"/>
<dbReference type="PANTHER" id="PTHR13335">
    <property type="entry name" value="TARGET OF RAPAMYCIN COMPLEX 2 SUBUNIT MAPKAP1"/>
    <property type="match status" value="1"/>
</dbReference>
<evidence type="ECO:0000256" key="6">
    <source>
        <dbReference type="ARBA" id="ARBA00004633"/>
    </source>
</evidence>
<dbReference type="GO" id="GO:0031932">
    <property type="term" value="C:TORC2 complex"/>
    <property type="evidence" value="ECO:0000318"/>
    <property type="project" value="GO_Central"/>
</dbReference>
<dbReference type="GeneID" id="6749425"/>
<dbReference type="Pfam" id="PF25322">
    <property type="entry name" value="RBD_SIN1"/>
    <property type="match status" value="1"/>
</dbReference>
<evidence type="ECO:0000256" key="15">
    <source>
        <dbReference type="ARBA" id="ARBA00031431"/>
    </source>
</evidence>
<dbReference type="STRING" id="10228.B3RIM0"/>
<dbReference type="GO" id="GO:0005737">
    <property type="term" value="C:cytoplasm"/>
    <property type="evidence" value="ECO:0000318"/>
    <property type="project" value="GO_Central"/>
</dbReference>
<evidence type="ECO:0000313" key="18">
    <source>
        <dbReference type="EMBL" id="EDV29742.1"/>
    </source>
</evidence>
<dbReference type="Proteomes" id="UP000009022">
    <property type="component" value="Unassembled WGS sequence"/>
</dbReference>
<dbReference type="GO" id="GO:0005741">
    <property type="term" value="C:mitochondrial outer membrane"/>
    <property type="evidence" value="ECO:0007669"/>
    <property type="project" value="UniProtKB-SubCell"/>
</dbReference>
<dbReference type="GO" id="GO:0005765">
    <property type="term" value="C:lysosomal membrane"/>
    <property type="evidence" value="ECO:0007669"/>
    <property type="project" value="UniProtKB-SubCell"/>
</dbReference>
<dbReference type="GO" id="GO:0048471">
    <property type="term" value="C:perinuclear region of cytoplasm"/>
    <property type="evidence" value="ECO:0007669"/>
    <property type="project" value="UniProtKB-SubCell"/>
</dbReference>
<evidence type="ECO:0000256" key="13">
    <source>
        <dbReference type="ARBA" id="ARBA00023228"/>
    </source>
</evidence>
<evidence type="ECO:0000256" key="8">
    <source>
        <dbReference type="ARBA" id="ARBA00014183"/>
    </source>
</evidence>
<name>B3RIM0_TRIAD</name>